<evidence type="ECO:0000256" key="3">
    <source>
        <dbReference type="ARBA" id="ARBA00022452"/>
    </source>
</evidence>
<evidence type="ECO:0000313" key="15">
    <source>
        <dbReference type="Proteomes" id="UP000016023"/>
    </source>
</evidence>
<evidence type="ECO:0000256" key="8">
    <source>
        <dbReference type="ARBA" id="ARBA00023170"/>
    </source>
</evidence>
<protein>
    <recommendedName>
        <fullName evidence="16">TonB-dependent receptor plug domain-containing protein</fullName>
    </recommendedName>
</protein>
<evidence type="ECO:0000256" key="2">
    <source>
        <dbReference type="ARBA" id="ARBA00022448"/>
    </source>
</evidence>
<gene>
    <name evidence="14" type="ORF">HMPREF9140_01475</name>
</gene>
<dbReference type="Proteomes" id="UP000016023">
    <property type="component" value="Unassembled WGS sequence"/>
</dbReference>
<dbReference type="Pfam" id="PF00593">
    <property type="entry name" value="TonB_dep_Rec_b-barrel"/>
    <property type="match status" value="1"/>
</dbReference>
<keyword evidence="7 10" id="KW-0472">Membrane</keyword>
<dbReference type="InterPro" id="IPR000531">
    <property type="entry name" value="Beta-barrel_TonB"/>
</dbReference>
<dbReference type="InterPro" id="IPR039426">
    <property type="entry name" value="TonB-dep_rcpt-like"/>
</dbReference>
<comment type="caution">
    <text evidence="14">The sequence shown here is derived from an EMBL/GenBank/DDBJ whole genome shotgun (WGS) entry which is preliminary data.</text>
</comment>
<keyword evidence="6 11" id="KW-0798">TonB box</keyword>
<dbReference type="Gene3D" id="2.40.170.20">
    <property type="entry name" value="TonB-dependent receptor, beta-barrel domain"/>
    <property type="match status" value="1"/>
</dbReference>
<dbReference type="PATRIC" id="fig|883158.3.peg.1470"/>
<evidence type="ECO:0000256" key="5">
    <source>
        <dbReference type="ARBA" id="ARBA00022729"/>
    </source>
</evidence>
<dbReference type="AlphaFoldDB" id="H1Q3I7"/>
<feature type="domain" description="TonB-dependent receptor plug" evidence="13">
    <location>
        <begin position="151"/>
        <end position="255"/>
    </location>
</feature>
<keyword evidence="15" id="KW-1185">Reference proteome</keyword>
<evidence type="ECO:0000259" key="12">
    <source>
        <dbReference type="Pfam" id="PF00593"/>
    </source>
</evidence>
<evidence type="ECO:0000256" key="10">
    <source>
        <dbReference type="PROSITE-ProRule" id="PRU01360"/>
    </source>
</evidence>
<dbReference type="EMBL" id="AGWK01000040">
    <property type="protein sequence ID" value="EHO68814.1"/>
    <property type="molecule type" value="Genomic_DNA"/>
</dbReference>
<dbReference type="GO" id="GO:0015344">
    <property type="term" value="F:siderophore uptake transmembrane transporter activity"/>
    <property type="evidence" value="ECO:0007669"/>
    <property type="project" value="TreeGrafter"/>
</dbReference>
<proteinExistence type="inferred from homology"/>
<sequence>MAESILGLGNFSLYSAASNEGFLLGKCIKLLIVWFNFARRNPASRIVFERMKTLDGAGRNNNFIIMYKPIFRKKSVLKFKRFSNHGYSLFAVLGKEVVIGVLSVATLQHASAKGISIEVDKADTDSTVTAKAVMMDEVNVTGTRAPLAVSQQARMVTVLSRDEIQAAPVQSVNDLLKYAVGVDVRQKGALGALTDVSIRGGSSEQITLLLNGINICDAQTGHNAFDLPVDISEIERIEILEGPAARVYGTSSLLGAINIVTRPASKTSLSARIESGSYGYLTGAARANIASGAWNNQVSASYMRSDGYLRSKTGTLNADYRTTKAFYQGQFQTVPFTLNWHAGLSTKDYGSNTFYSVKFDDQFEHTFKTFAALQAEVRIGQLHIRPAVYWNRSLDRFELFRNAPSKYPFNYHRTDVLGANINAYFDWTLGRTAIGAEIRNENIISTNLGEPLGTPKNIGGTDRKYTNGLDRTNLQFALEHNIILSRLTLSAGLTAVKNSQADMPLRLYPGIDIGYRIAEVWKIYASYNSSLRMPSFTELYYSVGGHKADKHLRPEELSAYEAGIAFAEQAINARAAIFYNRHRNLIDWTNDGTLDAQGAPLWKSVNFGNINHIGIEASADFNLRQLIPSQRFFKKAGVAYCFMNQNKEKHIGIVSKYALEYLKHKFVANLNLNIWRSLDLGLVYRLQHRMGGYLDPSNIHHNYAGYGILDARLSWTAPRWTAHFEANNVLNRRYLDYGNVPQPRAWFLAGLSVNL</sequence>
<keyword evidence="5" id="KW-0732">Signal</keyword>
<dbReference type="eggNOG" id="COG4206">
    <property type="taxonomic scope" value="Bacteria"/>
</dbReference>
<keyword evidence="4 10" id="KW-0812">Transmembrane</keyword>
<dbReference type="HOGENOM" id="CLU_008287_18_5_10"/>
<keyword evidence="8" id="KW-0675">Receptor</keyword>
<evidence type="ECO:0000256" key="11">
    <source>
        <dbReference type="RuleBase" id="RU003357"/>
    </source>
</evidence>
<evidence type="ECO:0000256" key="4">
    <source>
        <dbReference type="ARBA" id="ARBA00022692"/>
    </source>
</evidence>
<dbReference type="STRING" id="883158.HMPREF9140_01475"/>
<evidence type="ECO:0000256" key="1">
    <source>
        <dbReference type="ARBA" id="ARBA00004571"/>
    </source>
</evidence>
<name>H1Q3I7_9BACT</name>
<dbReference type="PROSITE" id="PS52016">
    <property type="entry name" value="TONB_DEPENDENT_REC_3"/>
    <property type="match status" value="1"/>
</dbReference>
<reference evidence="14 15" key="1">
    <citation type="submission" date="2011-12" db="EMBL/GenBank/DDBJ databases">
        <title>The Genome Sequence of Prevotella micans F0438.</title>
        <authorList>
            <consortium name="The Broad Institute Genome Sequencing Platform"/>
            <person name="Earl A."/>
            <person name="Ward D."/>
            <person name="Feldgarden M."/>
            <person name="Gevers D."/>
            <person name="Izard J."/>
            <person name="Baranova O.V."/>
            <person name="Blanton J.M."/>
            <person name="Wade W.G."/>
            <person name="Dewhirst F.E."/>
            <person name="Young S.K."/>
            <person name="Zeng Q."/>
            <person name="Gargeya S."/>
            <person name="Fitzgerald M."/>
            <person name="Haas B."/>
            <person name="Abouelleil A."/>
            <person name="Alvarado L."/>
            <person name="Arachchi H.M."/>
            <person name="Berlin A."/>
            <person name="Chapman S.B."/>
            <person name="Gearin G."/>
            <person name="Goldberg J."/>
            <person name="Griggs A."/>
            <person name="Gujja S."/>
            <person name="Hansen M."/>
            <person name="Heiman D."/>
            <person name="Howarth C."/>
            <person name="Larimer J."/>
            <person name="Lui A."/>
            <person name="MacDonald P.J.P."/>
            <person name="McCowen C."/>
            <person name="Montmayeur A."/>
            <person name="Murphy C."/>
            <person name="Neiman D."/>
            <person name="Pearson M."/>
            <person name="Priest M."/>
            <person name="Roberts A."/>
            <person name="Saif S."/>
            <person name="Shea T."/>
            <person name="Sisk P."/>
            <person name="Stolte C."/>
            <person name="Sykes S."/>
            <person name="Wortman J."/>
            <person name="Nusbaum C."/>
            <person name="Birren B."/>
        </authorList>
    </citation>
    <scope>NUCLEOTIDE SEQUENCE [LARGE SCALE GENOMIC DNA]</scope>
    <source>
        <strain evidence="14 15">F0438</strain>
    </source>
</reference>
<dbReference type="Pfam" id="PF07715">
    <property type="entry name" value="Plug"/>
    <property type="match status" value="1"/>
</dbReference>
<evidence type="ECO:0000259" key="13">
    <source>
        <dbReference type="Pfam" id="PF07715"/>
    </source>
</evidence>
<dbReference type="PANTHER" id="PTHR30069:SF29">
    <property type="entry name" value="HEMOGLOBIN AND HEMOGLOBIN-HAPTOGLOBIN-BINDING PROTEIN 1-RELATED"/>
    <property type="match status" value="1"/>
</dbReference>
<keyword evidence="2 10" id="KW-0813">Transport</keyword>
<dbReference type="InterPro" id="IPR012910">
    <property type="entry name" value="Plug_dom"/>
</dbReference>
<evidence type="ECO:0000256" key="9">
    <source>
        <dbReference type="ARBA" id="ARBA00023237"/>
    </source>
</evidence>
<dbReference type="InterPro" id="IPR036942">
    <property type="entry name" value="Beta-barrel_TonB_sf"/>
</dbReference>
<dbReference type="GO" id="GO:0044718">
    <property type="term" value="P:siderophore transmembrane transport"/>
    <property type="evidence" value="ECO:0007669"/>
    <property type="project" value="TreeGrafter"/>
</dbReference>
<keyword evidence="3 10" id="KW-1134">Transmembrane beta strand</keyword>
<comment type="similarity">
    <text evidence="10 11">Belongs to the TonB-dependent receptor family.</text>
</comment>
<organism evidence="14 15">
    <name type="scientific">Prevotella micans F0438</name>
    <dbReference type="NCBI Taxonomy" id="883158"/>
    <lineage>
        <taxon>Bacteria</taxon>
        <taxon>Pseudomonadati</taxon>
        <taxon>Bacteroidota</taxon>
        <taxon>Bacteroidia</taxon>
        <taxon>Bacteroidales</taxon>
        <taxon>Prevotellaceae</taxon>
        <taxon>Prevotella</taxon>
    </lineage>
</organism>
<evidence type="ECO:0000256" key="6">
    <source>
        <dbReference type="ARBA" id="ARBA00023077"/>
    </source>
</evidence>
<dbReference type="GO" id="GO:0009279">
    <property type="term" value="C:cell outer membrane"/>
    <property type="evidence" value="ECO:0007669"/>
    <property type="project" value="UniProtKB-SubCell"/>
</dbReference>
<evidence type="ECO:0008006" key="16">
    <source>
        <dbReference type="Google" id="ProtNLM"/>
    </source>
</evidence>
<dbReference type="SUPFAM" id="SSF56935">
    <property type="entry name" value="Porins"/>
    <property type="match status" value="1"/>
</dbReference>
<comment type="subcellular location">
    <subcellularLocation>
        <location evidence="1 10">Cell outer membrane</location>
        <topology evidence="1 10">Multi-pass membrane protein</topology>
    </subcellularLocation>
</comment>
<accession>H1Q3I7</accession>
<dbReference type="Gene3D" id="2.170.130.10">
    <property type="entry name" value="TonB-dependent receptor, plug domain"/>
    <property type="match status" value="1"/>
</dbReference>
<dbReference type="PANTHER" id="PTHR30069">
    <property type="entry name" value="TONB-DEPENDENT OUTER MEMBRANE RECEPTOR"/>
    <property type="match status" value="1"/>
</dbReference>
<evidence type="ECO:0000256" key="7">
    <source>
        <dbReference type="ARBA" id="ARBA00023136"/>
    </source>
</evidence>
<keyword evidence="9 10" id="KW-0998">Cell outer membrane</keyword>
<feature type="domain" description="TonB-dependent receptor-like beta-barrel" evidence="12">
    <location>
        <begin position="298"/>
        <end position="729"/>
    </location>
</feature>
<dbReference type="InterPro" id="IPR037066">
    <property type="entry name" value="Plug_dom_sf"/>
</dbReference>
<evidence type="ECO:0000313" key="14">
    <source>
        <dbReference type="EMBL" id="EHO68814.1"/>
    </source>
</evidence>